<dbReference type="GO" id="GO:0005762">
    <property type="term" value="C:mitochondrial large ribosomal subunit"/>
    <property type="evidence" value="ECO:0007669"/>
    <property type="project" value="InterPro"/>
</dbReference>
<evidence type="ECO:0000256" key="1">
    <source>
        <dbReference type="SAM" id="MobiDB-lite"/>
    </source>
</evidence>
<dbReference type="RefSeq" id="XP_017985782.1">
    <property type="nucleotide sequence ID" value="XM_018130122.1"/>
</dbReference>
<evidence type="ECO:0000313" key="4">
    <source>
        <dbReference type="Proteomes" id="UP000243052"/>
    </source>
</evidence>
<organism evidence="3 4">
    <name type="scientific">Eremothecium sinecaudum</name>
    <dbReference type="NCBI Taxonomy" id="45286"/>
    <lineage>
        <taxon>Eukaryota</taxon>
        <taxon>Fungi</taxon>
        <taxon>Dikarya</taxon>
        <taxon>Ascomycota</taxon>
        <taxon>Saccharomycotina</taxon>
        <taxon>Saccharomycetes</taxon>
        <taxon>Saccharomycetales</taxon>
        <taxon>Saccharomycetaceae</taxon>
        <taxon>Eremothecium</taxon>
    </lineage>
</organism>
<dbReference type="PANTHER" id="PTHR28174:SF1">
    <property type="entry name" value="LARGE RIBOSOMAL SUBUNIT PROTEIN BL31M"/>
    <property type="match status" value="1"/>
</dbReference>
<feature type="domain" description="Ribosomal protein bL31m N-terminal" evidence="2">
    <location>
        <begin position="23"/>
        <end position="80"/>
    </location>
</feature>
<gene>
    <name evidence="3" type="ORF">AW171_hschr2303</name>
</gene>
<dbReference type="Proteomes" id="UP000243052">
    <property type="component" value="Chromosome ii"/>
</dbReference>
<dbReference type="InterPro" id="IPR034600">
    <property type="entry name" value="Ribosomal_bL31m"/>
</dbReference>
<dbReference type="Gene3D" id="6.20.130.10">
    <property type="match status" value="1"/>
</dbReference>
<proteinExistence type="predicted"/>
<dbReference type="Pfam" id="PF21492">
    <property type="entry name" value="bL31_N"/>
    <property type="match status" value="1"/>
</dbReference>
<keyword evidence="4" id="KW-1185">Reference proteome</keyword>
<protein>
    <submittedName>
        <fullName evidence="3">HBL116Cp</fullName>
    </submittedName>
</protein>
<feature type="region of interest" description="Disordered" evidence="1">
    <location>
        <begin position="114"/>
        <end position="137"/>
    </location>
</feature>
<sequence>MLGTFVSRRFNSVHHGSVKVSLPSKPLRKIKLGKARPPIYHQFDMQVELSDGSVITRRSQYPKAEVRLIQDQRNSLLWSPTREDLVVVDANASGKMQKFKEKYNSIYSLGAPATSAKKGQQGASDKAVEGNSEEAQDSFDMDSYFGILSENAVEIKGGNLAKKTKKGK</sequence>
<dbReference type="PANTHER" id="PTHR28174">
    <property type="entry name" value="54S RIBOSOMAL PROTEIN L36, MITOCHONDRIAL"/>
    <property type="match status" value="1"/>
</dbReference>
<dbReference type="OrthoDB" id="5587740at2759"/>
<name>A0A125RDW7_9SACH</name>
<evidence type="ECO:0000259" key="2">
    <source>
        <dbReference type="Pfam" id="PF21492"/>
    </source>
</evidence>
<dbReference type="InterPro" id="IPR048874">
    <property type="entry name" value="Ribosomal_bL31m_N"/>
</dbReference>
<dbReference type="GO" id="GO:0032543">
    <property type="term" value="P:mitochondrial translation"/>
    <property type="evidence" value="ECO:0007669"/>
    <property type="project" value="InterPro"/>
</dbReference>
<accession>A0A125RDW7</accession>
<dbReference type="GeneID" id="28721953"/>
<reference evidence="3 4" key="1">
    <citation type="submission" date="2016-01" db="EMBL/GenBank/DDBJ databases">
        <title>Genome sequence of the yeast Holleya sinecauda.</title>
        <authorList>
            <person name="Dietrich F.S."/>
        </authorList>
    </citation>
    <scope>NUCLEOTIDE SEQUENCE [LARGE SCALE GENOMIC DNA]</scope>
    <source>
        <strain evidence="3 4">ATCC 58844</strain>
    </source>
</reference>
<dbReference type="AlphaFoldDB" id="A0A125RDW7"/>
<dbReference type="STRING" id="45286.A0A125RDW7"/>
<dbReference type="GO" id="GO:0003735">
    <property type="term" value="F:structural constituent of ribosome"/>
    <property type="evidence" value="ECO:0007669"/>
    <property type="project" value="InterPro"/>
</dbReference>
<evidence type="ECO:0000313" key="3">
    <source>
        <dbReference type="EMBL" id="AMD18786.1"/>
    </source>
</evidence>
<dbReference type="EMBL" id="CP014242">
    <property type="protein sequence ID" value="AMD18786.1"/>
    <property type="molecule type" value="Genomic_DNA"/>
</dbReference>